<dbReference type="PATRIC" id="fig|1550566.3.peg.984"/>
<evidence type="ECO:0000256" key="1">
    <source>
        <dbReference type="ARBA" id="ARBA00010824"/>
    </source>
</evidence>
<comment type="similarity">
    <text evidence="1 2">Belongs to the UPF0179 family.</text>
</comment>
<dbReference type="PANTHER" id="PTHR40699">
    <property type="entry name" value="UPF0179 PROTEIN MJ1627"/>
    <property type="match status" value="1"/>
</dbReference>
<organism evidence="3 4">
    <name type="scientific">Methanoculleus sediminis</name>
    <dbReference type="NCBI Taxonomy" id="1550566"/>
    <lineage>
        <taxon>Archaea</taxon>
        <taxon>Methanobacteriati</taxon>
        <taxon>Methanobacteriota</taxon>
        <taxon>Stenosarchaea group</taxon>
        <taxon>Methanomicrobia</taxon>
        <taxon>Methanomicrobiales</taxon>
        <taxon>Methanomicrobiaceae</taxon>
        <taxon>Methanoculleus</taxon>
    </lineage>
</organism>
<dbReference type="AlphaFoldDB" id="A0A0H1R0J7"/>
<evidence type="ECO:0000313" key="4">
    <source>
        <dbReference type="Proteomes" id="UP000035301"/>
    </source>
</evidence>
<accession>A0A0H1R0J7</accession>
<protein>
    <recommendedName>
        <fullName evidence="2">UPF0179 protein SZ63_04610</fullName>
    </recommendedName>
</protein>
<comment type="caution">
    <text evidence="3">The sequence shown here is derived from an EMBL/GenBank/DDBJ whole genome shotgun (WGS) entry which is preliminary data.</text>
</comment>
<dbReference type="Pfam" id="PF03684">
    <property type="entry name" value="UPF0179"/>
    <property type="match status" value="1"/>
</dbReference>
<dbReference type="RefSeq" id="WP_048181874.1">
    <property type="nucleotide sequence ID" value="NZ_JXOJ01000002.1"/>
</dbReference>
<dbReference type="STRING" id="1550566.SZ63_04610"/>
<dbReference type="PANTHER" id="PTHR40699:SF1">
    <property type="entry name" value="UPF0179 PROTEIN MJ1627"/>
    <property type="match status" value="1"/>
</dbReference>
<evidence type="ECO:0000313" key="3">
    <source>
        <dbReference type="EMBL" id="KLK88316.1"/>
    </source>
</evidence>
<dbReference type="EMBL" id="JXOJ01000002">
    <property type="protein sequence ID" value="KLK88316.1"/>
    <property type="molecule type" value="Genomic_DNA"/>
</dbReference>
<gene>
    <name evidence="3" type="ORF">SZ63_04610</name>
</gene>
<reference evidence="3 4" key="1">
    <citation type="journal article" date="2015" name="Int. J. Syst. Evol. Microbiol.">
        <title>Methanoculleus sediminis sp. nov., a methanogen from sediments near a submarine mud volcano.</title>
        <authorList>
            <person name="Chen S.C."/>
            <person name="Chen M.F."/>
            <person name="Lai M.C."/>
            <person name="Weng C.Y."/>
            <person name="Wu S.Y."/>
            <person name="Lin S."/>
            <person name="Yang T.F."/>
            <person name="Chen P.C."/>
        </authorList>
    </citation>
    <scope>NUCLEOTIDE SEQUENCE [LARGE SCALE GENOMIC DNA]</scope>
    <source>
        <strain evidence="3 4">S3Fa</strain>
    </source>
</reference>
<dbReference type="HAMAP" id="MF_00498">
    <property type="entry name" value="UPF0179"/>
    <property type="match status" value="1"/>
</dbReference>
<proteinExistence type="inferred from homology"/>
<dbReference type="InterPro" id="IPR005369">
    <property type="entry name" value="UPF0179"/>
</dbReference>
<keyword evidence="4" id="KW-1185">Reference proteome</keyword>
<dbReference type="Proteomes" id="UP000035301">
    <property type="component" value="Unassembled WGS sequence"/>
</dbReference>
<sequence>MVKGKTKVTLIGAALAKPGLDFVYEGNSCPECETCKVRKTCHNLQPGRRYRVATVRTNTRHDCPVHHEAVIAVDVVEAPLVALIGADMAIANSKVSYEFSCPKIECRSYRLCRPDGIIEGEKYIVEEVLGNAPDVCERGRALKLVELRPV</sequence>
<name>A0A0H1R0J7_9EURY</name>
<dbReference type="OrthoDB" id="24613at2157"/>
<evidence type="ECO:0000256" key="2">
    <source>
        <dbReference type="HAMAP-Rule" id="MF_00498"/>
    </source>
</evidence>